<dbReference type="Gene3D" id="3.30.70.1230">
    <property type="entry name" value="Nucleotide cyclase"/>
    <property type="match status" value="1"/>
</dbReference>
<dbReference type="SUPFAM" id="SSF52540">
    <property type="entry name" value="P-loop containing nucleoside triphosphate hydrolases"/>
    <property type="match status" value="1"/>
</dbReference>
<dbReference type="InterPro" id="IPR000719">
    <property type="entry name" value="Prot_kinase_dom"/>
</dbReference>
<protein>
    <submittedName>
        <fullName evidence="4">AAA family ATPase</fullName>
    </submittedName>
</protein>
<dbReference type="Pfam" id="PF00069">
    <property type="entry name" value="Pkinase"/>
    <property type="match status" value="1"/>
</dbReference>
<organism evidence="4 5">
    <name type="scientific">Tumebacillus lipolyticus</name>
    <dbReference type="NCBI Taxonomy" id="1280370"/>
    <lineage>
        <taxon>Bacteria</taxon>
        <taxon>Bacillati</taxon>
        <taxon>Bacillota</taxon>
        <taxon>Bacilli</taxon>
        <taxon>Bacillales</taxon>
        <taxon>Alicyclobacillaceae</taxon>
        <taxon>Tumebacillus</taxon>
    </lineage>
</organism>
<comment type="subcellular location">
    <subcellularLocation>
        <location evidence="1">Membrane</location>
        <topology evidence="1">Single-pass membrane protein</topology>
    </subcellularLocation>
</comment>
<dbReference type="SUPFAM" id="SSF55781">
    <property type="entry name" value="GAF domain-like"/>
    <property type="match status" value="1"/>
</dbReference>
<dbReference type="SUPFAM" id="SSF55073">
    <property type="entry name" value="Nucleotide cyclase"/>
    <property type="match status" value="1"/>
</dbReference>
<evidence type="ECO:0000259" key="3">
    <source>
        <dbReference type="PROSITE" id="PS50125"/>
    </source>
</evidence>
<sequence>MFAIAGYRVLGQIAEGNKSVIYRGLCESTGETVIIKAMKTEYPPLQDVYRWKREFEIAKSLDWEGIVRPIALEPRDNGVVMIVEDFGGESLYHHLQKKRIDLLEFLQIAISLADTLSFLHRQQIVHKDIKPHNIIVSPEKGIVKLTDFSIASMLVSEKTEMINPNLLEGTLAYMSPEQTGRMNRVTDYRTDFYSLGVTFYEMLVGQAPFQAQDPVELIHGHIAKQPQPPHVRNREIPKVISDLIMRCLAKNAEARYQSAYGIKADLEACLRHLQEEGTIGEFPLGEHDQSEIFRIPEKLYGREQDISQMHATFQRVVQGASELLLVSGFPGIGKSFFVHEVHSTVVQKNGFFITGKFDQYKRHIPYHAFIRSMKDLINQLLTQSEEDILNWGEKISLAVAPNGQVITDVIPELELIIGKQPDVQKLPNEETQNRFQLTMQKLLHVFCQPEHPVVLFLDDLQWADPASLTLIEYLMSDMVTGHLLFIGAYRDNEVDQSHRLTRMVGSLRQKRRPILPIRLQPLNLYQMKELLADTLSCSADRVASLAQLLLQKTNGNPFFTHQFLQALHAKQLIQWEAAAGRWNWKVANIANMEITDNVVEFMVQKIRGLNENTQLMLQTAACIGNSFDLQMLALSVGQSISEVADELWPALQEGFLVPIGADYKLLYNIGEESDRDDVNASFKFLHDRVQQAAYALLSEENRTRVHLEIGRLMLSRTGNLEFEDRLFDMVNHLNAGAELIESAEETMQLIRLNLTAGLRAKASTAYDPALKYLTQAVELLAEDAWEAQYDLTMQLYLERSEVEYLCGNFRLAEKLFDLILAKAKTKLEKVRVYNIKTVLLINIGEYEEAIKLGLMSIRLLGIKLSDDAGLGTFVWETLKAKWNLRNRKLEELLELPLVEDPYHEEAMLQIFNIAVAFYFINPQQFSLLNLKVLNMTAKRGNSIASSIAFGGYGVILGTVLGDIETGYQYGRLATQVNDKYFANVKHKSDFSFALLAKHWKDHLRECADLFRMTHQTSIDSGDLIQSFFAVMQMVNCMILCGEPLQEIERDARNYLEFAKRVKVRDHGINYLILKALVQCLLGKTASLTDLSDDDFQEEEYLEQLKWDKRLHFLNWYYFVKTKLYYLNEQPDLAVQMAREGEAIILASMSQPHVPEHYFYYSLALAANYHAVSKEEQKAYWKQLKKNRDKLKKWAKFAAQNNEHKRLLVEAEMARLVGNEYRAMQLYDRAIESAHEHSFPNNAALANECAAKFYLKLAKHKVAKTYMAEAVYGYLRWGAVAKVRQLEQTYPYLLATRLESEASLELAATGTGISTTGASSGEKIDLLTVMKAARAISGEIVLDKLLATMIHIAVENAGAEKGVLLIEQAGDLLIEAEKTTVDDQVCVLQAIPYRNSLSVAPTVIQYVRRMREAVVLHDAASAGIFAKDPYILQKKPKSVLCLPILNQGKLVGALYLENNLTTHAFTEARLEMMSLLSSQIAVSIDNAKLYNQQVELNRAYGRFVPHQFLRFLEKKSIIDVRLGDHVQTEMSVLFSDIRSFTTLSERMSPEENFQFLNEFLSRMEPAITDNRGFVDKYIGDSIMSLFDQGADDAVQAALSMLGRLRLLNEERSKNGQEQIRLGIGINSGKLMLGTLGGDNRMDSTVISDAVNLASRVEGLTKRYRVQLLISEQTLSRLQDSGRYSIRIIDRVKVKGKSVAVSVYEVFDADLPEVRAGKLRTKELFEQGYRHYQEQDFVSAKACFEACLQENPLDECAQVYVDRCLHCLQYGYDEYWTNEGAKT</sequence>
<dbReference type="PROSITE" id="PS50011">
    <property type="entry name" value="PROTEIN_KINASE_DOM"/>
    <property type="match status" value="1"/>
</dbReference>
<dbReference type="SMART" id="SM00044">
    <property type="entry name" value="CYCc"/>
    <property type="match status" value="1"/>
</dbReference>
<dbReference type="Gene3D" id="1.10.510.10">
    <property type="entry name" value="Transferase(Phosphotransferase) domain 1"/>
    <property type="match status" value="1"/>
</dbReference>
<feature type="domain" description="Guanylate cyclase" evidence="3">
    <location>
        <begin position="1530"/>
        <end position="1656"/>
    </location>
</feature>
<gene>
    <name evidence="4" type="ORF">ACFSOY_14675</name>
</gene>
<dbReference type="InterPro" id="IPR011990">
    <property type="entry name" value="TPR-like_helical_dom_sf"/>
</dbReference>
<dbReference type="InterPro" id="IPR027417">
    <property type="entry name" value="P-loop_NTPase"/>
</dbReference>
<dbReference type="PANTHER" id="PTHR43642:SF1">
    <property type="entry name" value="HYBRID SIGNAL TRANSDUCTION HISTIDINE KINASE G"/>
    <property type="match status" value="1"/>
</dbReference>
<feature type="domain" description="Protein kinase" evidence="2">
    <location>
        <begin position="7"/>
        <end position="270"/>
    </location>
</feature>
<dbReference type="InterPro" id="IPR041664">
    <property type="entry name" value="AAA_16"/>
</dbReference>
<dbReference type="SUPFAM" id="SSF56112">
    <property type="entry name" value="Protein kinase-like (PK-like)"/>
    <property type="match status" value="1"/>
</dbReference>
<dbReference type="PROSITE" id="PS00108">
    <property type="entry name" value="PROTEIN_KINASE_ST"/>
    <property type="match status" value="1"/>
</dbReference>
<reference evidence="5" key="1">
    <citation type="journal article" date="2019" name="Int. J. Syst. Evol. Microbiol.">
        <title>The Global Catalogue of Microorganisms (GCM) 10K type strain sequencing project: providing services to taxonomists for standard genome sequencing and annotation.</title>
        <authorList>
            <consortium name="The Broad Institute Genomics Platform"/>
            <consortium name="The Broad Institute Genome Sequencing Center for Infectious Disease"/>
            <person name="Wu L."/>
            <person name="Ma J."/>
        </authorList>
    </citation>
    <scope>NUCLEOTIDE SEQUENCE [LARGE SCALE GENOMIC DNA]</scope>
    <source>
        <strain evidence="5">CGMCC 1.13574</strain>
    </source>
</reference>
<dbReference type="Pfam" id="PF00211">
    <property type="entry name" value="Guanylate_cyc"/>
    <property type="match status" value="1"/>
</dbReference>
<evidence type="ECO:0000259" key="2">
    <source>
        <dbReference type="PROSITE" id="PS50011"/>
    </source>
</evidence>
<dbReference type="PANTHER" id="PTHR43642">
    <property type="entry name" value="HYBRID SIGNAL TRANSDUCTION HISTIDINE KINASE G"/>
    <property type="match status" value="1"/>
</dbReference>
<dbReference type="InterPro" id="IPR053159">
    <property type="entry name" value="Hybrid_Histidine_Kinase"/>
</dbReference>
<dbReference type="SMART" id="SM00220">
    <property type="entry name" value="S_TKc"/>
    <property type="match status" value="1"/>
</dbReference>
<dbReference type="Gene3D" id="3.40.50.300">
    <property type="entry name" value="P-loop containing nucleotide triphosphate hydrolases"/>
    <property type="match status" value="1"/>
</dbReference>
<dbReference type="RefSeq" id="WP_386047831.1">
    <property type="nucleotide sequence ID" value="NZ_JBHUIO010000009.1"/>
</dbReference>
<accession>A0ABW5A049</accession>
<dbReference type="Pfam" id="PF01590">
    <property type="entry name" value="GAF"/>
    <property type="match status" value="1"/>
</dbReference>
<evidence type="ECO:0000313" key="4">
    <source>
        <dbReference type="EMBL" id="MFD2171210.1"/>
    </source>
</evidence>
<evidence type="ECO:0000313" key="5">
    <source>
        <dbReference type="Proteomes" id="UP001597343"/>
    </source>
</evidence>
<dbReference type="Pfam" id="PF13191">
    <property type="entry name" value="AAA_16"/>
    <property type="match status" value="1"/>
</dbReference>
<dbReference type="InterPro" id="IPR029016">
    <property type="entry name" value="GAF-like_dom_sf"/>
</dbReference>
<dbReference type="InterPro" id="IPR008271">
    <property type="entry name" value="Ser/Thr_kinase_AS"/>
</dbReference>
<dbReference type="CDD" id="cd07302">
    <property type="entry name" value="CHD"/>
    <property type="match status" value="1"/>
</dbReference>
<dbReference type="InterPro" id="IPR001054">
    <property type="entry name" value="A/G_cyclase"/>
</dbReference>
<dbReference type="Proteomes" id="UP001597343">
    <property type="component" value="Unassembled WGS sequence"/>
</dbReference>
<dbReference type="Gene3D" id="3.30.200.20">
    <property type="entry name" value="Phosphorylase Kinase, domain 1"/>
    <property type="match status" value="1"/>
</dbReference>
<name>A0ABW5A049_9BACL</name>
<evidence type="ECO:0000256" key="1">
    <source>
        <dbReference type="ARBA" id="ARBA00004167"/>
    </source>
</evidence>
<dbReference type="SMART" id="SM00065">
    <property type="entry name" value="GAF"/>
    <property type="match status" value="1"/>
</dbReference>
<dbReference type="InterPro" id="IPR029787">
    <property type="entry name" value="Nucleotide_cyclase"/>
</dbReference>
<comment type="caution">
    <text evidence="4">The sequence shown here is derived from an EMBL/GenBank/DDBJ whole genome shotgun (WGS) entry which is preliminary data.</text>
</comment>
<dbReference type="SUPFAM" id="SSF48452">
    <property type="entry name" value="TPR-like"/>
    <property type="match status" value="1"/>
</dbReference>
<dbReference type="CDD" id="cd14014">
    <property type="entry name" value="STKc_PknB_like"/>
    <property type="match status" value="1"/>
</dbReference>
<keyword evidence="5" id="KW-1185">Reference proteome</keyword>
<proteinExistence type="predicted"/>
<dbReference type="EMBL" id="JBHUIO010000009">
    <property type="protein sequence ID" value="MFD2171210.1"/>
    <property type="molecule type" value="Genomic_DNA"/>
</dbReference>
<dbReference type="InterPro" id="IPR011009">
    <property type="entry name" value="Kinase-like_dom_sf"/>
</dbReference>
<dbReference type="InterPro" id="IPR003018">
    <property type="entry name" value="GAF"/>
</dbReference>
<dbReference type="Gene3D" id="3.30.450.40">
    <property type="match status" value="1"/>
</dbReference>
<dbReference type="PROSITE" id="PS50125">
    <property type="entry name" value="GUANYLATE_CYCLASE_2"/>
    <property type="match status" value="1"/>
</dbReference>